<sequence>MRPVVELERAGRTYGGGVAALREATVAIGYGELVAVVGPSGSGKPKQGL</sequence>
<protein>
    <submittedName>
        <fullName evidence="1">ABC-type Fe3+/spermidine/putrescine transport system ATPase subunit</fullName>
    </submittedName>
</protein>
<comment type="caution">
    <text evidence="1">The sequence shown here is derived from an EMBL/GenBank/DDBJ whole genome shotgun (WGS) entry which is preliminary data.</text>
</comment>
<evidence type="ECO:0000313" key="2">
    <source>
        <dbReference type="Proteomes" id="UP000578449"/>
    </source>
</evidence>
<dbReference type="Proteomes" id="UP000578449">
    <property type="component" value="Unassembled WGS sequence"/>
</dbReference>
<proteinExistence type="predicted"/>
<dbReference type="RefSeq" id="WP_185047513.1">
    <property type="nucleotide sequence ID" value="NZ_BAABIX010000006.1"/>
</dbReference>
<dbReference type="SUPFAM" id="SSF52540">
    <property type="entry name" value="P-loop containing nucleoside triphosphate hydrolases"/>
    <property type="match status" value="1"/>
</dbReference>
<dbReference type="AlphaFoldDB" id="A0A840P3N3"/>
<name>A0A840P3N3_9ACTN</name>
<reference evidence="1 2" key="1">
    <citation type="submission" date="2020-08" db="EMBL/GenBank/DDBJ databases">
        <title>Genomic Encyclopedia of Type Strains, Phase IV (KMG-IV): sequencing the most valuable type-strain genomes for metagenomic binning, comparative biology and taxonomic classification.</title>
        <authorList>
            <person name="Goeker M."/>
        </authorList>
    </citation>
    <scope>NUCLEOTIDE SEQUENCE [LARGE SCALE GENOMIC DNA]</scope>
    <source>
        <strain evidence="1 2">DSM 45615</strain>
    </source>
</reference>
<gene>
    <name evidence="1" type="ORF">HNP84_000343</name>
</gene>
<accession>A0A840P3N3</accession>
<dbReference type="InterPro" id="IPR027417">
    <property type="entry name" value="P-loop_NTPase"/>
</dbReference>
<dbReference type="Gene3D" id="3.40.50.300">
    <property type="entry name" value="P-loop containing nucleotide triphosphate hydrolases"/>
    <property type="match status" value="1"/>
</dbReference>
<organism evidence="1 2">
    <name type="scientific">Thermocatellispora tengchongensis</name>
    <dbReference type="NCBI Taxonomy" id="1073253"/>
    <lineage>
        <taxon>Bacteria</taxon>
        <taxon>Bacillati</taxon>
        <taxon>Actinomycetota</taxon>
        <taxon>Actinomycetes</taxon>
        <taxon>Streptosporangiales</taxon>
        <taxon>Streptosporangiaceae</taxon>
        <taxon>Thermocatellispora</taxon>
    </lineage>
</organism>
<dbReference type="EMBL" id="JACHGN010000001">
    <property type="protein sequence ID" value="MBB5130655.1"/>
    <property type="molecule type" value="Genomic_DNA"/>
</dbReference>
<evidence type="ECO:0000313" key="1">
    <source>
        <dbReference type="EMBL" id="MBB5130655.1"/>
    </source>
</evidence>
<keyword evidence="2" id="KW-1185">Reference proteome</keyword>